<evidence type="ECO:0000256" key="2">
    <source>
        <dbReference type="SAM" id="Phobius"/>
    </source>
</evidence>
<reference evidence="6" key="1">
    <citation type="journal article" date="2019" name="Nat. Commun.">
        <title>The genome of broomcorn millet.</title>
        <authorList>
            <person name="Zou C."/>
            <person name="Miki D."/>
            <person name="Li D."/>
            <person name="Tang Q."/>
            <person name="Xiao L."/>
            <person name="Rajput S."/>
            <person name="Deng P."/>
            <person name="Jia W."/>
            <person name="Huang R."/>
            <person name="Zhang M."/>
            <person name="Sun Y."/>
            <person name="Hu J."/>
            <person name="Fu X."/>
            <person name="Schnable P.S."/>
            <person name="Li F."/>
            <person name="Zhang H."/>
            <person name="Feng B."/>
            <person name="Zhu X."/>
            <person name="Liu R."/>
            <person name="Schnable J.C."/>
            <person name="Zhu J.-K."/>
            <person name="Zhang H."/>
        </authorList>
    </citation>
    <scope>NUCLEOTIDE SEQUENCE [LARGE SCALE GENOMIC DNA]</scope>
</reference>
<dbReference type="PANTHER" id="PTHR31325">
    <property type="entry name" value="OS01G0798800 PROTEIN-RELATED"/>
    <property type="match status" value="1"/>
</dbReference>
<evidence type="ECO:0000256" key="1">
    <source>
        <dbReference type="SAM" id="MobiDB-lite"/>
    </source>
</evidence>
<evidence type="ECO:0000259" key="3">
    <source>
        <dbReference type="Pfam" id="PF12165"/>
    </source>
</evidence>
<dbReference type="InterPro" id="IPR025315">
    <property type="entry name" value="DUF4220"/>
</dbReference>
<feature type="transmembrane region" description="Helical" evidence="2">
    <location>
        <begin position="375"/>
        <end position="397"/>
    </location>
</feature>
<dbReference type="Proteomes" id="UP000275267">
    <property type="component" value="Unassembled WGS sequence"/>
</dbReference>
<evidence type="ECO:0000313" key="6">
    <source>
        <dbReference type="Proteomes" id="UP000275267"/>
    </source>
</evidence>
<protein>
    <submittedName>
        <fullName evidence="5">Uncharacterized protein</fullName>
    </submittedName>
</protein>
<dbReference type="EMBL" id="PQIB02000017">
    <property type="protein sequence ID" value="RLM58318.1"/>
    <property type="molecule type" value="Genomic_DNA"/>
</dbReference>
<evidence type="ECO:0000313" key="5">
    <source>
        <dbReference type="EMBL" id="RLM58318.1"/>
    </source>
</evidence>
<dbReference type="Pfam" id="PF04578">
    <property type="entry name" value="DUF594"/>
    <property type="match status" value="1"/>
</dbReference>
<dbReference type="OrthoDB" id="688448at2759"/>
<keyword evidence="2" id="KW-1133">Transmembrane helix</keyword>
<feature type="transmembrane region" description="Helical" evidence="2">
    <location>
        <begin position="228"/>
        <end position="246"/>
    </location>
</feature>
<evidence type="ECO:0000259" key="4">
    <source>
        <dbReference type="Pfam" id="PF13968"/>
    </source>
</evidence>
<dbReference type="STRING" id="4540.A0A3L6PL26"/>
<keyword evidence="2" id="KW-0812">Transmembrane</keyword>
<feature type="transmembrane region" description="Helical" evidence="2">
    <location>
        <begin position="342"/>
        <end position="363"/>
    </location>
</feature>
<gene>
    <name evidence="5" type="ORF">C2845_PM18G03290</name>
</gene>
<keyword evidence="2" id="KW-0472">Membrane</keyword>
<dbReference type="GO" id="GO:0006355">
    <property type="term" value="P:regulation of DNA-templated transcription"/>
    <property type="evidence" value="ECO:0007669"/>
    <property type="project" value="InterPro"/>
</dbReference>
<feature type="transmembrane region" description="Helical" evidence="2">
    <location>
        <begin position="298"/>
        <end position="321"/>
    </location>
</feature>
<organism evidence="5 6">
    <name type="scientific">Panicum miliaceum</name>
    <name type="common">Proso millet</name>
    <name type="synonym">Broomcorn millet</name>
    <dbReference type="NCBI Taxonomy" id="4540"/>
    <lineage>
        <taxon>Eukaryota</taxon>
        <taxon>Viridiplantae</taxon>
        <taxon>Streptophyta</taxon>
        <taxon>Embryophyta</taxon>
        <taxon>Tracheophyta</taxon>
        <taxon>Spermatophyta</taxon>
        <taxon>Magnoliopsida</taxon>
        <taxon>Liliopsida</taxon>
        <taxon>Poales</taxon>
        <taxon>Poaceae</taxon>
        <taxon>PACMAD clade</taxon>
        <taxon>Panicoideae</taxon>
        <taxon>Panicodae</taxon>
        <taxon>Paniceae</taxon>
        <taxon>Panicinae</taxon>
        <taxon>Panicum</taxon>
        <taxon>Panicum sect. Panicum</taxon>
    </lineage>
</organism>
<name>A0A3L6PL26_PANMI</name>
<feature type="compositionally biased region" description="Low complexity" evidence="1">
    <location>
        <begin position="62"/>
        <end position="75"/>
    </location>
</feature>
<dbReference type="AlphaFoldDB" id="A0A3L6PL26"/>
<feature type="compositionally biased region" description="Low complexity" evidence="1">
    <location>
        <begin position="36"/>
        <end position="47"/>
    </location>
</feature>
<sequence length="943" mass="103380">MLSAPAVSPPRGKPRSHRPFTAASRPRAPPQPPRAALPRTAAAAPNHALRRASHPAARQARPDPASPASESASPPAGAPPPSSSHAATPARVGRERRRRPSSVGKGHDRRAAPQTIEGRGELVKLCLGDDKISHVVHLSRYVCPSWYDHVFSSAEKENMCLYGFPNENWEVNLPAEEVPPELSEPALGINFERDGMQEKGQAPRTPCPDAAIREFVEGVNAQLWCSNMLMVANAVLVAIMVAVGASGRRYRHAAVTRFLFLGASALYLPIVSYVASSIGKESCSTSGLNVFCHGRSYVSLLLTWTVLVQIIGSNTSAIVAADDYHGGKNLGPSIELLARTGWTSYLVFYYVGRGFLTIISRSYTLDGILFSKDLSQYLIVLCLLSLAKLMLKWYAFYKAKRSFALGRNSHLIAGYMEKLQTDERPQESRGSAQLIPPLIVMGEDKQEIEETPHGYNIKTRNSSFVTIDMVWRMVSTGDSLLASRPWLKDLCLSFSLFKLLRRRFGNTQLAEAGSAKAFTFVSDALLNNGSPARVFNVIADEISFVLDSYYSSLPTSYFGRLLPVLNITISLSIITWCLNGAISVSYSYTPVSSHPNQIYCIPNPKSCKFPPHYLNDDDQIVFGNILFNTVPTLSLFGAVMIAEAWEIVSYLCSNWVKRLLGLLMKLRIKFIIRRSWSGQMGQMSLLLIAHQRQPDAQCGLRRLLLCFSDPTMMRHVEVSPEVKAAIVDTLRSSNGALSRGTAALGQSRVGGDILWACQGQGTSDVILVWHIATGILEARHGGAASSTNSRSAGNRAVVATHLSRYCAYLVAAAPELLPDDKAWSKKLHETKSRDIKLALPETTSSLLEHNGAIAVRLGERSEHELVKKGVRLGKQLVELVPDEEARWGLLASFWCEILLYAAPSDNLKAHKKAIAHGAELVTLVWALLTHAGGRYQAKEPVRA</sequence>
<dbReference type="InterPro" id="IPR021998">
    <property type="entry name" value="Alfin_N"/>
</dbReference>
<dbReference type="Pfam" id="PF13968">
    <property type="entry name" value="DUF4220"/>
    <property type="match status" value="1"/>
</dbReference>
<comment type="caution">
    <text evidence="5">The sequence shown here is derived from an EMBL/GenBank/DDBJ whole genome shotgun (WGS) entry which is preliminary data.</text>
</comment>
<dbReference type="InterPro" id="IPR007658">
    <property type="entry name" value="DUF594"/>
</dbReference>
<feature type="region of interest" description="Disordered" evidence="1">
    <location>
        <begin position="1"/>
        <end position="115"/>
    </location>
</feature>
<dbReference type="Pfam" id="PF12165">
    <property type="entry name" value="Alfin"/>
    <property type="match status" value="1"/>
</dbReference>
<proteinExistence type="predicted"/>
<dbReference type="GO" id="GO:0042393">
    <property type="term" value="F:histone binding"/>
    <property type="evidence" value="ECO:0007669"/>
    <property type="project" value="InterPro"/>
</dbReference>
<feature type="domain" description="DUF4220" evidence="4">
    <location>
        <begin position="269"/>
        <end position="686"/>
    </location>
</feature>
<feature type="domain" description="Alfin N-terminal" evidence="3">
    <location>
        <begin position="153"/>
        <end position="199"/>
    </location>
</feature>
<accession>A0A3L6PL26</accession>
<feature type="transmembrane region" description="Helical" evidence="2">
    <location>
        <begin position="258"/>
        <end position="278"/>
    </location>
</feature>
<keyword evidence="6" id="KW-1185">Reference proteome</keyword>